<sequence length="711" mass="79278">MSNKRTSDDLNQSVDNNNNNNNNNISQRVSNEEFDQLSNNKRFKESLNYQDVGSPNVFSEDEDDYDSDSDENDLLSNKPLKSKHESKLKKSEQPAIPILSKPARTSRRASIGGKWSYEEDVQLSNIVKVHGPKNWKQIATLLGTVRTDVQCLHRWNKVLKPGLLKGGWTEEEDNVVRAMVAEQGVNSVKWSEIANQLPGRIGKQCRERWFNHLDPLIKKGEWSENENRILYEAQKHFGNRWCEISKMLPGRTENAVKNRWNSSTMRRWLQENQLVPGPSVAIVDQQGYGIDKAIEEFTQALHQSGIMISEDTSTTLNSLLPSNIKIENDDDGETKSNHVKIENQSLSFVSSLPENLRPSKIETNGLGFTNNSKPDETTNSIIAMLQTLKSSPVQKQPPHSRSSTSSLVSDLDHLKSFFVVDSDNNNQSNDSMRPSGKHRRYTPDIAEMNSNKRSVVFNNPTDNMTIDLNTINNMILEDQSNEPQSPTSKALYRVLKGLNIYYENISTNGSNETIVPLMLLPYFRYLSNSSQLNLMKQLLERFQRTSFTPRNFCLVNTPTATGGMNGVHISNDNEHDGSLGLGLGSPMTALSNKIDPNCFEMQEGESENSNELAMGSSNQSNTTTSYNNPSHSSNYARIRGKDKSKWTSTAINASSDDVAVSAAVTVALQIATGSASSALMNVLVEGQIPSQSLNKLNVNTTSSNTSSSQQE</sequence>
<dbReference type="FunFam" id="1.10.10.60:FF:000010">
    <property type="entry name" value="Transcriptional activator Myb isoform A"/>
    <property type="match status" value="1"/>
</dbReference>
<feature type="compositionally biased region" description="Basic and acidic residues" evidence="3">
    <location>
        <begin position="82"/>
        <end position="92"/>
    </location>
</feature>
<dbReference type="EMBL" id="HBFD01000308">
    <property type="protein sequence ID" value="CAD8713126.1"/>
    <property type="molecule type" value="Transcribed_RNA"/>
</dbReference>
<proteinExistence type="predicted"/>
<feature type="compositionally biased region" description="Low complexity" evidence="3">
    <location>
        <begin position="697"/>
        <end position="711"/>
    </location>
</feature>
<keyword evidence="1" id="KW-0677">Repeat</keyword>
<gene>
    <name evidence="6" type="ORF">CNEB1095_LOCUS206</name>
</gene>
<dbReference type="GO" id="GO:0000978">
    <property type="term" value="F:RNA polymerase II cis-regulatory region sequence-specific DNA binding"/>
    <property type="evidence" value="ECO:0007669"/>
    <property type="project" value="TreeGrafter"/>
</dbReference>
<dbReference type="GO" id="GO:0005634">
    <property type="term" value="C:nucleus"/>
    <property type="evidence" value="ECO:0007669"/>
    <property type="project" value="TreeGrafter"/>
</dbReference>
<dbReference type="AlphaFoldDB" id="A0A7S0SR68"/>
<name>A0A7S0SR68_9STRA</name>
<dbReference type="SMART" id="SM00717">
    <property type="entry name" value="SANT"/>
    <property type="match status" value="3"/>
</dbReference>
<dbReference type="SUPFAM" id="SSF46689">
    <property type="entry name" value="Homeodomain-like"/>
    <property type="match status" value="2"/>
</dbReference>
<dbReference type="InterPro" id="IPR017930">
    <property type="entry name" value="Myb_dom"/>
</dbReference>
<dbReference type="InterPro" id="IPR050560">
    <property type="entry name" value="MYB_TF"/>
</dbReference>
<feature type="domain" description="Myb-like" evidence="4">
    <location>
        <begin position="214"/>
        <end position="264"/>
    </location>
</feature>
<feature type="region of interest" description="Disordered" evidence="3">
    <location>
        <begin position="690"/>
        <end position="711"/>
    </location>
</feature>
<evidence type="ECO:0000259" key="4">
    <source>
        <dbReference type="PROSITE" id="PS50090"/>
    </source>
</evidence>
<dbReference type="PANTHER" id="PTHR45614:SF274">
    <property type="entry name" value="MYB-LIKE DNA-BINDING PROTEIN"/>
    <property type="match status" value="1"/>
</dbReference>
<dbReference type="CDD" id="cd00167">
    <property type="entry name" value="SANT"/>
    <property type="match status" value="3"/>
</dbReference>
<feature type="compositionally biased region" description="Low complexity" evidence="3">
    <location>
        <begin position="616"/>
        <end position="634"/>
    </location>
</feature>
<feature type="region of interest" description="Disordered" evidence="3">
    <location>
        <begin position="602"/>
        <end position="637"/>
    </location>
</feature>
<evidence type="ECO:0000313" key="6">
    <source>
        <dbReference type="EMBL" id="CAD8713126.1"/>
    </source>
</evidence>
<dbReference type="PROSITE" id="PS50090">
    <property type="entry name" value="MYB_LIKE"/>
    <property type="match status" value="3"/>
</dbReference>
<evidence type="ECO:0000256" key="1">
    <source>
        <dbReference type="ARBA" id="ARBA00022737"/>
    </source>
</evidence>
<feature type="domain" description="HTH myb-type" evidence="5">
    <location>
        <begin position="218"/>
        <end position="270"/>
    </location>
</feature>
<dbReference type="GO" id="GO:0000981">
    <property type="term" value="F:DNA-binding transcription factor activity, RNA polymerase II-specific"/>
    <property type="evidence" value="ECO:0007669"/>
    <property type="project" value="TreeGrafter"/>
</dbReference>
<dbReference type="PROSITE" id="PS51294">
    <property type="entry name" value="HTH_MYB"/>
    <property type="match status" value="3"/>
</dbReference>
<feature type="compositionally biased region" description="Low complexity" evidence="3">
    <location>
        <begin position="421"/>
        <end position="431"/>
    </location>
</feature>
<organism evidence="6">
    <name type="scientific">Chromulina nebulosa</name>
    <dbReference type="NCBI Taxonomy" id="96789"/>
    <lineage>
        <taxon>Eukaryota</taxon>
        <taxon>Sar</taxon>
        <taxon>Stramenopiles</taxon>
        <taxon>Ochrophyta</taxon>
        <taxon>Chrysophyceae</taxon>
        <taxon>Chromulinales</taxon>
        <taxon>Chromulinaceae</taxon>
        <taxon>Chromulina</taxon>
    </lineage>
</organism>
<dbReference type="InterPro" id="IPR009057">
    <property type="entry name" value="Homeodomain-like_sf"/>
</dbReference>
<evidence type="ECO:0000256" key="2">
    <source>
        <dbReference type="ARBA" id="ARBA00023125"/>
    </source>
</evidence>
<dbReference type="Gene3D" id="1.10.10.60">
    <property type="entry name" value="Homeodomain-like"/>
    <property type="match status" value="3"/>
</dbReference>
<dbReference type="Pfam" id="PF13921">
    <property type="entry name" value="Myb_DNA-bind_6"/>
    <property type="match status" value="1"/>
</dbReference>
<accession>A0A7S0SR68</accession>
<feature type="domain" description="Myb-like" evidence="4">
    <location>
        <begin position="113"/>
        <end position="159"/>
    </location>
</feature>
<dbReference type="InterPro" id="IPR001005">
    <property type="entry name" value="SANT/Myb"/>
</dbReference>
<evidence type="ECO:0000256" key="3">
    <source>
        <dbReference type="SAM" id="MobiDB-lite"/>
    </source>
</evidence>
<feature type="domain" description="HTH myb-type" evidence="5">
    <location>
        <begin position="160"/>
        <end position="217"/>
    </location>
</feature>
<keyword evidence="2" id="KW-0238">DNA-binding</keyword>
<feature type="compositionally biased region" description="Acidic residues" evidence="3">
    <location>
        <begin position="59"/>
        <end position="73"/>
    </location>
</feature>
<dbReference type="PANTHER" id="PTHR45614">
    <property type="entry name" value="MYB PROTEIN-RELATED"/>
    <property type="match status" value="1"/>
</dbReference>
<reference evidence="6" key="1">
    <citation type="submission" date="2021-01" db="EMBL/GenBank/DDBJ databases">
        <authorList>
            <person name="Corre E."/>
            <person name="Pelletier E."/>
            <person name="Niang G."/>
            <person name="Scheremetjew M."/>
            <person name="Finn R."/>
            <person name="Kale V."/>
            <person name="Holt S."/>
            <person name="Cochrane G."/>
            <person name="Meng A."/>
            <person name="Brown T."/>
            <person name="Cohen L."/>
        </authorList>
    </citation>
    <scope>NUCLEOTIDE SEQUENCE</scope>
    <source>
        <strain evidence="6">UTEXLB2642</strain>
    </source>
</reference>
<feature type="domain" description="HTH myb-type" evidence="5">
    <location>
        <begin position="113"/>
        <end position="159"/>
    </location>
</feature>
<protein>
    <submittedName>
        <fullName evidence="6">Uncharacterized protein</fullName>
    </submittedName>
</protein>
<feature type="region of interest" description="Disordered" evidence="3">
    <location>
        <begin position="1"/>
        <end position="107"/>
    </location>
</feature>
<dbReference type="Pfam" id="PF00249">
    <property type="entry name" value="Myb_DNA-binding"/>
    <property type="match status" value="1"/>
</dbReference>
<feature type="compositionally biased region" description="Polar residues" evidence="3">
    <location>
        <begin position="47"/>
        <end position="57"/>
    </location>
</feature>
<feature type="region of interest" description="Disordered" evidence="3">
    <location>
        <begin position="421"/>
        <end position="441"/>
    </location>
</feature>
<evidence type="ECO:0000259" key="5">
    <source>
        <dbReference type="PROSITE" id="PS51294"/>
    </source>
</evidence>
<feature type="domain" description="Myb-like" evidence="4">
    <location>
        <begin position="160"/>
        <end position="213"/>
    </location>
</feature>